<dbReference type="GO" id="GO:0008270">
    <property type="term" value="F:zinc ion binding"/>
    <property type="evidence" value="ECO:0007669"/>
    <property type="project" value="UniProtKB-KW"/>
</dbReference>
<dbReference type="EMBL" id="JARKIK010000059">
    <property type="protein sequence ID" value="KAK8731848.1"/>
    <property type="molecule type" value="Genomic_DNA"/>
</dbReference>
<organism evidence="10 11">
    <name type="scientific">Cherax quadricarinatus</name>
    <name type="common">Australian red claw crayfish</name>
    <dbReference type="NCBI Taxonomy" id="27406"/>
    <lineage>
        <taxon>Eukaryota</taxon>
        <taxon>Metazoa</taxon>
        <taxon>Ecdysozoa</taxon>
        <taxon>Arthropoda</taxon>
        <taxon>Crustacea</taxon>
        <taxon>Multicrustacea</taxon>
        <taxon>Malacostraca</taxon>
        <taxon>Eumalacostraca</taxon>
        <taxon>Eucarida</taxon>
        <taxon>Decapoda</taxon>
        <taxon>Pleocyemata</taxon>
        <taxon>Astacidea</taxon>
        <taxon>Parastacoidea</taxon>
        <taxon>Parastacidae</taxon>
        <taxon>Cherax</taxon>
    </lineage>
</organism>
<dbReference type="CDD" id="cd20339">
    <property type="entry name" value="BRcat_RBR_RNF216"/>
    <property type="match status" value="1"/>
</dbReference>
<dbReference type="InterPro" id="IPR047546">
    <property type="entry name" value="Rcat_RBR_RNF216"/>
</dbReference>
<keyword evidence="2" id="KW-0808">Transferase</keyword>
<comment type="pathway">
    <text evidence="1">Protein modification; protein ubiquitination.</text>
</comment>
<evidence type="ECO:0000313" key="11">
    <source>
        <dbReference type="Proteomes" id="UP001445076"/>
    </source>
</evidence>
<evidence type="ECO:0000256" key="6">
    <source>
        <dbReference type="ARBA" id="ARBA00022786"/>
    </source>
</evidence>
<accession>A0AAW0WI95</accession>
<evidence type="ECO:0000256" key="3">
    <source>
        <dbReference type="ARBA" id="ARBA00022723"/>
    </source>
</evidence>
<dbReference type="GO" id="GO:0016740">
    <property type="term" value="F:transferase activity"/>
    <property type="evidence" value="ECO:0007669"/>
    <property type="project" value="UniProtKB-KW"/>
</dbReference>
<evidence type="ECO:0000256" key="4">
    <source>
        <dbReference type="ARBA" id="ARBA00022737"/>
    </source>
</evidence>
<keyword evidence="6" id="KW-0833">Ubl conjugation pathway</keyword>
<feature type="compositionally biased region" description="Polar residues" evidence="8">
    <location>
        <begin position="110"/>
        <end position="124"/>
    </location>
</feature>
<feature type="region of interest" description="Disordered" evidence="8">
    <location>
        <begin position="173"/>
        <end position="212"/>
    </location>
</feature>
<dbReference type="SMART" id="SM00647">
    <property type="entry name" value="IBR"/>
    <property type="match status" value="1"/>
</dbReference>
<keyword evidence="3" id="KW-0479">Metal-binding</keyword>
<comment type="caution">
    <text evidence="10">The sequence shown here is derived from an EMBL/GenBank/DDBJ whole genome shotgun (WGS) entry which is preliminary data.</text>
</comment>
<dbReference type="InterPro" id="IPR051628">
    <property type="entry name" value="LUBAC_E3_Ligases"/>
</dbReference>
<evidence type="ECO:0000256" key="8">
    <source>
        <dbReference type="SAM" id="MobiDB-lite"/>
    </source>
</evidence>
<keyword evidence="4" id="KW-0677">Repeat</keyword>
<proteinExistence type="predicted"/>
<gene>
    <name evidence="10" type="ORF">OTU49_007296</name>
</gene>
<evidence type="ECO:0000313" key="10">
    <source>
        <dbReference type="EMBL" id="KAK8731848.1"/>
    </source>
</evidence>
<dbReference type="InterPro" id="IPR013083">
    <property type="entry name" value="Znf_RING/FYVE/PHD"/>
</dbReference>
<dbReference type="CDD" id="cd20353">
    <property type="entry name" value="Rcat_RBR_RNF216"/>
    <property type="match status" value="1"/>
</dbReference>
<dbReference type="PANTHER" id="PTHR22770:SF47">
    <property type="entry name" value="E3 UBIQUITIN-PROTEIN LIGASE RNF216"/>
    <property type="match status" value="1"/>
</dbReference>
<feature type="domain" description="RING-type" evidence="9">
    <location>
        <begin position="450"/>
        <end position="669"/>
    </location>
</feature>
<dbReference type="Proteomes" id="UP001445076">
    <property type="component" value="Unassembled WGS sequence"/>
</dbReference>
<evidence type="ECO:0000256" key="2">
    <source>
        <dbReference type="ARBA" id="ARBA00022679"/>
    </source>
</evidence>
<evidence type="ECO:0000259" key="9">
    <source>
        <dbReference type="PROSITE" id="PS51873"/>
    </source>
</evidence>
<dbReference type="AlphaFoldDB" id="A0AAW0WI95"/>
<dbReference type="PANTHER" id="PTHR22770">
    <property type="entry name" value="UBIQUITIN CONJUGATING ENZYME 7 INTERACTING PROTEIN-RELATED"/>
    <property type="match status" value="1"/>
</dbReference>
<feature type="region of interest" description="Disordered" evidence="8">
    <location>
        <begin position="91"/>
        <end position="143"/>
    </location>
</feature>
<dbReference type="Pfam" id="PF26200">
    <property type="entry name" value="Rcat_RNF216"/>
    <property type="match status" value="1"/>
</dbReference>
<feature type="compositionally biased region" description="Acidic residues" evidence="8">
    <location>
        <begin position="176"/>
        <end position="212"/>
    </location>
</feature>
<dbReference type="SUPFAM" id="SSF57850">
    <property type="entry name" value="RING/U-box"/>
    <property type="match status" value="3"/>
</dbReference>
<dbReference type="Gene3D" id="1.20.120.1750">
    <property type="match status" value="1"/>
</dbReference>
<evidence type="ECO:0000256" key="1">
    <source>
        <dbReference type="ARBA" id="ARBA00004906"/>
    </source>
</evidence>
<dbReference type="InterPro" id="IPR044066">
    <property type="entry name" value="TRIAD_supradom"/>
</dbReference>
<reference evidence="10 11" key="1">
    <citation type="journal article" date="2024" name="BMC Genomics">
        <title>Genome assembly of redclaw crayfish (Cherax quadricarinatus) provides insights into its immune adaptation and hypoxia tolerance.</title>
        <authorList>
            <person name="Liu Z."/>
            <person name="Zheng J."/>
            <person name="Li H."/>
            <person name="Fang K."/>
            <person name="Wang S."/>
            <person name="He J."/>
            <person name="Zhou D."/>
            <person name="Weng S."/>
            <person name="Chi M."/>
            <person name="Gu Z."/>
            <person name="He J."/>
            <person name="Li F."/>
            <person name="Wang M."/>
        </authorList>
    </citation>
    <scope>NUCLEOTIDE SEQUENCE [LARGE SCALE GENOMIC DNA]</scope>
    <source>
        <strain evidence="10">ZL_2023a</strain>
    </source>
</reference>
<dbReference type="Gene3D" id="3.30.40.10">
    <property type="entry name" value="Zinc/RING finger domain, C3HC4 (zinc finger)"/>
    <property type="match status" value="1"/>
</dbReference>
<dbReference type="InterPro" id="IPR047545">
    <property type="entry name" value="BRcat_RBR_RNF216"/>
</dbReference>
<dbReference type="PROSITE" id="PS51873">
    <property type="entry name" value="TRIAD"/>
    <property type="match status" value="1"/>
</dbReference>
<name>A0AAW0WI95_CHEQU</name>
<evidence type="ECO:0000256" key="5">
    <source>
        <dbReference type="ARBA" id="ARBA00022771"/>
    </source>
</evidence>
<keyword evidence="5" id="KW-0863">Zinc-finger</keyword>
<evidence type="ECO:0000256" key="7">
    <source>
        <dbReference type="ARBA" id="ARBA00022833"/>
    </source>
</evidence>
<keyword evidence="11" id="KW-1185">Reference proteome</keyword>
<keyword evidence="7" id="KW-0862">Zinc</keyword>
<dbReference type="InterPro" id="IPR002867">
    <property type="entry name" value="IBR_dom"/>
</dbReference>
<sequence length="705" mass="79907">MAGLVPLDNERDKWCREKLEFVCAVVSGVDRESLKAQLDICETDEDAEGLMQSLLWLQDHNEAQLLSYQTNQEQHHNHLQQNLNDHEDLRLQYRNDPGDYPQGQDYPGQHPQNQGDPGQHLQNQDDPEHHPQVLDNLGNYPHAHDEAREYPQVQENPEGQLLAQDDLEEIPHVQDDPGEQFQNDDDSEEDPEEFDDPEEDPEEFDDPEEDHEEFLQAENASGVPEQYNQPVYPVLKNIFGPFVQVQDKAEQGQNFGIVFQEAEVMDSSGAASIAGINNASEIAGASGVNIAIDPAGGLNIKMATAIAGASGEDTVNDELMAQLLAEEETLVKNIDTVGDEQLARELSEETEEHEEMEEDRVAAHLAALVNMFPDAEPGYLEERCIEISGAEENFEQLVEDLLQKKSTEPRMSGYLKQQRQTIVAQIPSTSTAMEIPETLLDPEQDAAANELHECTICYEESVLEKNMATCNAYYNFHKFCIDCIRKHVAAQIGQGNTRFKCMNGYCESEFSWRTLKRVMEPVVFEKLQERKQQDEIRAAGIENLESCPFCNFMIIMPDQENKVLECLNPECLKESCRLCKEASHIPYRCNEIEKTDQKDARTEIENRMAEAMIRECPNCKKRFIIEAGCNRMTCPCGAVMCYLCKSLISNDYNHFEREQVASNKCPLWSNATDLHTSEVREAAVRAKQEMDPNISLLHDPTSDIM</sequence>
<protein>
    <recommendedName>
        <fullName evidence="9">RING-type domain-containing protein</fullName>
    </recommendedName>
</protein>